<dbReference type="InterPro" id="IPR011604">
    <property type="entry name" value="PDDEXK-like_dom_sf"/>
</dbReference>
<dbReference type="EC" id="5.6.2.4" evidence="12"/>
<evidence type="ECO:0000313" key="18">
    <source>
        <dbReference type="EMBL" id="HIU57902.1"/>
    </source>
</evidence>
<keyword evidence="2 14" id="KW-0547">Nucleotide-binding</keyword>
<dbReference type="Gene3D" id="1.10.486.10">
    <property type="entry name" value="PCRA, domain 4"/>
    <property type="match status" value="1"/>
</dbReference>
<dbReference type="PROSITE" id="PS51198">
    <property type="entry name" value="UVRD_HELICASE_ATP_BIND"/>
    <property type="match status" value="1"/>
</dbReference>
<keyword evidence="1" id="KW-0540">Nuclease</keyword>
<dbReference type="Gene3D" id="3.40.50.300">
    <property type="entry name" value="P-loop containing nucleotide triphosphate hydrolases"/>
    <property type="match status" value="4"/>
</dbReference>
<evidence type="ECO:0000256" key="6">
    <source>
        <dbReference type="ARBA" id="ARBA00022839"/>
    </source>
</evidence>
<keyword evidence="7 14" id="KW-0067">ATP-binding</keyword>
<proteinExistence type="predicted"/>
<dbReference type="Gene3D" id="3.90.320.10">
    <property type="match status" value="1"/>
</dbReference>
<evidence type="ECO:0000256" key="12">
    <source>
        <dbReference type="ARBA" id="ARBA00034808"/>
    </source>
</evidence>
<comment type="catalytic activity">
    <reaction evidence="13">
        <text>ATP + H2O = ADP + phosphate + H(+)</text>
        <dbReference type="Rhea" id="RHEA:13065"/>
        <dbReference type="ChEBI" id="CHEBI:15377"/>
        <dbReference type="ChEBI" id="CHEBI:15378"/>
        <dbReference type="ChEBI" id="CHEBI:30616"/>
        <dbReference type="ChEBI" id="CHEBI:43474"/>
        <dbReference type="ChEBI" id="CHEBI:456216"/>
        <dbReference type="EC" id="5.6.2.4"/>
    </reaction>
</comment>
<accession>A0A9D1MCU0</accession>
<keyword evidence="9" id="KW-0234">DNA repair</keyword>
<keyword evidence="10" id="KW-0413">Isomerase</keyword>
<protein>
    <recommendedName>
        <fullName evidence="12">DNA 3'-5' helicase</fullName>
        <ecNumber evidence="12">5.6.2.4</ecNumber>
    </recommendedName>
</protein>
<evidence type="ECO:0000259" key="16">
    <source>
        <dbReference type="PROSITE" id="PS51198"/>
    </source>
</evidence>
<keyword evidence="3" id="KW-0227">DNA damage</keyword>
<dbReference type="NCBIfam" id="TIGR02785">
    <property type="entry name" value="addA_Gpos"/>
    <property type="match status" value="1"/>
</dbReference>
<dbReference type="SUPFAM" id="SSF52540">
    <property type="entry name" value="P-loop containing nucleoside triphosphate hydrolases"/>
    <property type="match status" value="1"/>
</dbReference>
<gene>
    <name evidence="18" type="primary">addA</name>
    <name evidence="18" type="ORF">IAA61_08880</name>
</gene>
<evidence type="ECO:0000256" key="10">
    <source>
        <dbReference type="ARBA" id="ARBA00023235"/>
    </source>
</evidence>
<evidence type="ECO:0000256" key="4">
    <source>
        <dbReference type="ARBA" id="ARBA00022801"/>
    </source>
</evidence>
<dbReference type="InterPro" id="IPR014017">
    <property type="entry name" value="DNA_helicase_UvrD-like_C"/>
</dbReference>
<dbReference type="GO" id="GO:0004527">
    <property type="term" value="F:exonuclease activity"/>
    <property type="evidence" value="ECO:0007669"/>
    <property type="project" value="UniProtKB-KW"/>
</dbReference>
<dbReference type="GO" id="GO:0033202">
    <property type="term" value="C:DNA helicase complex"/>
    <property type="evidence" value="ECO:0007669"/>
    <property type="project" value="TreeGrafter"/>
</dbReference>
<feature type="domain" description="UvrD-like helicase ATP-binding" evidence="16">
    <location>
        <begin position="2"/>
        <end position="462"/>
    </location>
</feature>
<evidence type="ECO:0000256" key="15">
    <source>
        <dbReference type="SAM" id="Coils"/>
    </source>
</evidence>
<evidence type="ECO:0000256" key="13">
    <source>
        <dbReference type="ARBA" id="ARBA00048988"/>
    </source>
</evidence>
<sequence>MVWTDEQMHAITGDAEGNILVSAAAGSGKTAVLVERVLRKVLNGTASVDRLLVVTFTEAAAAEMREKIIKRLSKELENKDRTADELRMLKNQVRLAESADIMTIDAFCSRVVRNNFHVLGTDPNASVIDDAMSELLRAEAADNVFDELYRTENEEDRKRFSRLIEAYASDRNDDGLEKLIYAVYKFISSFAEPEGWLDEAVEVYKRPIEDMPHVQYLKGMTRRAAEGCAAAVSEFLSGDVSEGAAEYARELLATANEFIEAEDWDELFEVYKARLKKSGKKNAVPPVTEREPEASGAEYDRLMYISRTFKAQAKLGVKDPFEKIKKQCDAELLAAEAEDIVWIVKRFMAEFKRIKDSRALCEFSDIEHLAYELFKDHEDIRAQYRDRYDEILIDEYQDTNGLQDSIFRLISKNNIFMVGDLKQSIYRFRGGDPYIFKSKSELYDGGGTDDVKITLSQNFRSRMEILDGVNDIFECIMSDEAGDVRYSGSERIVREKERDYYPEEGSGVRSELHYIAVAGSSGADKSEEEIRFTAKKIAELLRSGMTVYDKDSGKCRPIQKKDIVILENSVKGNGEAIVRMLDEYGINAYVENELFFDRREIKIMLALLSVINNSRQDIPLISVMRSPIGGFTDNELARIRLTSRNGSFSDALEAYARGGRTLISGAYKYSAGSLTKRHIPVTLRRKSRKFLADIRRWRSYVRNRSVAALIWSLYEETYFYDMMGAIEQGEEAQLNLRLLYERAKQYEGAGFKGLFNFIKYIGNLENREKDIAGAAPVGENHDVVRVMTIHKSKGLEFPVVFLIGAGKKFYNKKDVSVIEMHKDLMLGLPYICYDGHYMRKSHIEELIKEVNKRELESERMRLLYVALTRARERLFAVVSETVDDNVTESDKKAEWESKLTGGRMLPSDALDAKGFSDWLCPAAYCSSRTWSMFFHTPEGGNAEAADREAPGETYEDSEDLKRSVYEILDYRYPHPESSTVPSRTSVTQLKELSIERGEGEIYEPDSRRESGSGDIAELMFSPLHAMPSFMRGEAEKPANEIGTLYHLVMSELDLGLVSEMGAECVEGELSGLVKSGKISEEDIGYIDRGKIERFTESEICKRMIRSVRVMREAPFQISIPASEYDPSLSGECAADEIILQGIIDCFFEEDGEYVLLDYKTDKIGRGGAAEIRARYDKQLELYARAIEKLTGTRVKEKLLYLFDSGETV</sequence>
<dbReference type="InterPro" id="IPR011335">
    <property type="entry name" value="Restrct_endonuc-II-like"/>
</dbReference>
<evidence type="ECO:0000313" key="19">
    <source>
        <dbReference type="Proteomes" id="UP000824109"/>
    </source>
</evidence>
<comment type="catalytic activity">
    <reaction evidence="11">
        <text>Couples ATP hydrolysis with the unwinding of duplex DNA by translocating in the 3'-5' direction.</text>
        <dbReference type="EC" id="5.6.2.4"/>
    </reaction>
</comment>
<keyword evidence="4 14" id="KW-0378">Hydrolase</keyword>
<evidence type="ECO:0000256" key="9">
    <source>
        <dbReference type="ARBA" id="ARBA00023204"/>
    </source>
</evidence>
<dbReference type="InterPro" id="IPR014016">
    <property type="entry name" value="UvrD-like_ATP-bd"/>
</dbReference>
<name>A0A9D1MCU0_9FIRM</name>
<dbReference type="GO" id="GO:0000725">
    <property type="term" value="P:recombinational repair"/>
    <property type="evidence" value="ECO:0007669"/>
    <property type="project" value="TreeGrafter"/>
</dbReference>
<keyword evidence="8" id="KW-0238">DNA-binding</keyword>
<evidence type="ECO:0000256" key="14">
    <source>
        <dbReference type="PROSITE-ProRule" id="PRU00560"/>
    </source>
</evidence>
<keyword evidence="6" id="KW-0269">Exonuclease</keyword>
<evidence type="ECO:0000259" key="17">
    <source>
        <dbReference type="PROSITE" id="PS51217"/>
    </source>
</evidence>
<reference evidence="18" key="1">
    <citation type="submission" date="2020-10" db="EMBL/GenBank/DDBJ databases">
        <authorList>
            <person name="Gilroy R."/>
        </authorList>
    </citation>
    <scope>NUCLEOTIDE SEQUENCE</scope>
    <source>
        <strain evidence="18">USAMLcec3-3695</strain>
    </source>
</reference>
<dbReference type="EMBL" id="DVNB01000088">
    <property type="protein sequence ID" value="HIU57902.1"/>
    <property type="molecule type" value="Genomic_DNA"/>
</dbReference>
<evidence type="ECO:0000256" key="1">
    <source>
        <dbReference type="ARBA" id="ARBA00022722"/>
    </source>
</evidence>
<dbReference type="InterPro" id="IPR014152">
    <property type="entry name" value="AddA"/>
</dbReference>
<dbReference type="GO" id="GO:0043138">
    <property type="term" value="F:3'-5' DNA helicase activity"/>
    <property type="evidence" value="ECO:0007669"/>
    <property type="project" value="UniProtKB-EC"/>
</dbReference>
<dbReference type="CDD" id="cd17932">
    <property type="entry name" value="DEXQc_UvrD"/>
    <property type="match status" value="1"/>
</dbReference>
<comment type="caution">
    <text evidence="18">The sequence shown here is derived from an EMBL/GenBank/DDBJ whole genome shotgun (WGS) entry which is preliminary data.</text>
</comment>
<dbReference type="InterPro" id="IPR000212">
    <property type="entry name" value="DNA_helicase_UvrD/REP"/>
</dbReference>
<dbReference type="AlphaFoldDB" id="A0A9D1MCU0"/>
<dbReference type="PANTHER" id="PTHR11070:SF48">
    <property type="entry name" value="ATP-DEPENDENT HELICASE_NUCLEASE SUBUNIT A"/>
    <property type="match status" value="1"/>
</dbReference>
<dbReference type="InterPro" id="IPR038726">
    <property type="entry name" value="PDDEXK_AddAB-type"/>
</dbReference>
<reference evidence="18" key="2">
    <citation type="journal article" date="2021" name="PeerJ">
        <title>Extensive microbial diversity within the chicken gut microbiome revealed by metagenomics and culture.</title>
        <authorList>
            <person name="Gilroy R."/>
            <person name="Ravi A."/>
            <person name="Getino M."/>
            <person name="Pursley I."/>
            <person name="Horton D.L."/>
            <person name="Alikhan N.F."/>
            <person name="Baker D."/>
            <person name="Gharbi K."/>
            <person name="Hall N."/>
            <person name="Watson M."/>
            <person name="Adriaenssens E.M."/>
            <person name="Foster-Nyarko E."/>
            <person name="Jarju S."/>
            <person name="Secka A."/>
            <person name="Antonio M."/>
            <person name="Oren A."/>
            <person name="Chaudhuri R.R."/>
            <person name="La Ragione R."/>
            <person name="Hildebrand F."/>
            <person name="Pallen M.J."/>
        </authorList>
    </citation>
    <scope>NUCLEOTIDE SEQUENCE</scope>
    <source>
        <strain evidence="18">USAMLcec3-3695</strain>
    </source>
</reference>
<evidence type="ECO:0000256" key="7">
    <source>
        <dbReference type="ARBA" id="ARBA00022840"/>
    </source>
</evidence>
<evidence type="ECO:0000256" key="3">
    <source>
        <dbReference type="ARBA" id="ARBA00022763"/>
    </source>
</evidence>
<feature type="coiled-coil region" evidence="15">
    <location>
        <begin position="69"/>
        <end position="99"/>
    </location>
</feature>
<evidence type="ECO:0000256" key="11">
    <source>
        <dbReference type="ARBA" id="ARBA00034617"/>
    </source>
</evidence>
<dbReference type="PROSITE" id="PS51217">
    <property type="entry name" value="UVRD_HELICASE_CTER"/>
    <property type="match status" value="1"/>
</dbReference>
<keyword evidence="5 14" id="KW-0347">Helicase</keyword>
<dbReference type="GO" id="GO:0005829">
    <property type="term" value="C:cytosol"/>
    <property type="evidence" value="ECO:0007669"/>
    <property type="project" value="TreeGrafter"/>
</dbReference>
<dbReference type="GO" id="GO:0006302">
    <property type="term" value="P:double-strand break repair"/>
    <property type="evidence" value="ECO:0007669"/>
    <property type="project" value="InterPro"/>
</dbReference>
<dbReference type="Pfam" id="PF13361">
    <property type="entry name" value="UvrD_C"/>
    <property type="match status" value="1"/>
</dbReference>
<evidence type="ECO:0000256" key="5">
    <source>
        <dbReference type="ARBA" id="ARBA00022806"/>
    </source>
</evidence>
<feature type="binding site" evidence="14">
    <location>
        <begin position="23"/>
        <end position="30"/>
    </location>
    <ligand>
        <name>ATP</name>
        <dbReference type="ChEBI" id="CHEBI:30616"/>
    </ligand>
</feature>
<dbReference type="GO" id="GO:0003677">
    <property type="term" value="F:DNA binding"/>
    <property type="evidence" value="ECO:0007669"/>
    <property type="project" value="UniProtKB-KW"/>
</dbReference>
<dbReference type="Proteomes" id="UP000824109">
    <property type="component" value="Unassembled WGS sequence"/>
</dbReference>
<keyword evidence="15" id="KW-0175">Coiled coil</keyword>
<dbReference type="GO" id="GO:0005524">
    <property type="term" value="F:ATP binding"/>
    <property type="evidence" value="ECO:0007669"/>
    <property type="project" value="UniProtKB-UniRule"/>
</dbReference>
<dbReference type="Pfam" id="PF12705">
    <property type="entry name" value="PDDEXK_1"/>
    <property type="match status" value="1"/>
</dbReference>
<evidence type="ECO:0000256" key="8">
    <source>
        <dbReference type="ARBA" id="ARBA00023125"/>
    </source>
</evidence>
<evidence type="ECO:0000256" key="2">
    <source>
        <dbReference type="ARBA" id="ARBA00022741"/>
    </source>
</evidence>
<feature type="domain" description="UvrD-like helicase C-terminal" evidence="17">
    <location>
        <begin position="482"/>
        <end position="794"/>
    </location>
</feature>
<dbReference type="Pfam" id="PF00580">
    <property type="entry name" value="UvrD-helicase"/>
    <property type="match status" value="1"/>
</dbReference>
<dbReference type="PANTHER" id="PTHR11070">
    <property type="entry name" value="UVRD / RECB / PCRA DNA HELICASE FAMILY MEMBER"/>
    <property type="match status" value="1"/>
</dbReference>
<dbReference type="InterPro" id="IPR027417">
    <property type="entry name" value="P-loop_NTPase"/>
</dbReference>
<dbReference type="SUPFAM" id="SSF52980">
    <property type="entry name" value="Restriction endonuclease-like"/>
    <property type="match status" value="1"/>
</dbReference>
<organism evidence="18 19">
    <name type="scientific">Candidatus Ornithomonoglobus merdipullorum</name>
    <dbReference type="NCBI Taxonomy" id="2840895"/>
    <lineage>
        <taxon>Bacteria</taxon>
        <taxon>Bacillati</taxon>
        <taxon>Bacillota</taxon>
        <taxon>Clostridia</taxon>
        <taxon>Candidatus Ornithomonoglobus</taxon>
    </lineage>
</organism>